<dbReference type="STRING" id="768679.TTX_0422"/>
<organism evidence="1 2">
    <name type="scientific">Thermoproteus tenax (strain ATCC 35583 / DSM 2078 / JCM 9277 / NBRC 100435 / Kra 1)</name>
    <dbReference type="NCBI Taxonomy" id="768679"/>
    <lineage>
        <taxon>Archaea</taxon>
        <taxon>Thermoproteota</taxon>
        <taxon>Thermoprotei</taxon>
        <taxon>Thermoproteales</taxon>
        <taxon>Thermoproteaceae</taxon>
        <taxon>Thermoproteus</taxon>
    </lineage>
</organism>
<proteinExistence type="predicted"/>
<dbReference type="Proteomes" id="UP000002654">
    <property type="component" value="Chromosome"/>
</dbReference>
<dbReference type="PATRIC" id="fig|768679.9.peg.439"/>
<gene>
    <name evidence="1" type="ordered locus">TTX_0422</name>
</gene>
<keyword evidence="2" id="KW-1185">Reference proteome</keyword>
<dbReference type="GeneID" id="11263428"/>
<dbReference type="RefSeq" id="WP_014126350.1">
    <property type="nucleotide sequence ID" value="NC_016070.1"/>
</dbReference>
<name>G4RNE9_THETK</name>
<dbReference type="HOGENOM" id="CLU_1623519_0_0_2"/>
<dbReference type="PaxDb" id="768679-TTX_0422"/>
<dbReference type="EMBL" id="FN869859">
    <property type="protein sequence ID" value="CCC81093.1"/>
    <property type="molecule type" value="Genomic_DNA"/>
</dbReference>
<accession>G4RNE9</accession>
<dbReference type="KEGG" id="ttn:TTX_0422"/>
<reference evidence="1 2" key="1">
    <citation type="journal article" date="2011" name="PLoS ONE">
        <title>The complete genome sequence of Thermoproteus tenax: a physiologically versatile member of the Crenarchaeota.</title>
        <authorList>
            <person name="Siebers B."/>
            <person name="Zaparty M."/>
            <person name="Raddatz G."/>
            <person name="Tjaden B."/>
            <person name="Albers S.V."/>
            <person name="Bell S.D."/>
            <person name="Blombach F."/>
            <person name="Kletzin A."/>
            <person name="Kyrpides N."/>
            <person name="Lanz C."/>
            <person name="Plagens A."/>
            <person name="Rampp M."/>
            <person name="Rosinus A."/>
            <person name="von Jan M."/>
            <person name="Makarova K.S."/>
            <person name="Klenk H.P."/>
            <person name="Schuster S.C."/>
            <person name="Hensel R."/>
        </authorList>
    </citation>
    <scope>NUCLEOTIDE SEQUENCE [LARGE SCALE GENOMIC DNA]</scope>
    <source>
        <strain evidence="2">ATCC 35583 / DSM 2078 / JCM 9277 / NBRC 100435 / Kra 1</strain>
    </source>
</reference>
<evidence type="ECO:0000313" key="1">
    <source>
        <dbReference type="EMBL" id="CCC81093.1"/>
    </source>
</evidence>
<dbReference type="AlphaFoldDB" id="G4RNE9"/>
<dbReference type="eggNOG" id="arCOG04036">
    <property type="taxonomic scope" value="Archaea"/>
</dbReference>
<evidence type="ECO:0000313" key="2">
    <source>
        <dbReference type="Proteomes" id="UP000002654"/>
    </source>
</evidence>
<protein>
    <submittedName>
        <fullName evidence="1">Uncharacterized protein</fullName>
    </submittedName>
</protein>
<sequence>MEFRRVTSQEFHLSLVKQEAGTTEAFHVIDLDIFAISYFTGEKYMLGFIYPKIRFGLNVPCDRLEDETSAKRTLRDVPWDKMKLDIVITLYPLRCFDNGSEGALSLKLNIEPHWAMYNWARIARALLEKEAESYLKWLMSRYGPVDAVKIVGESASSTPLN</sequence>